<evidence type="ECO:0000313" key="2">
    <source>
        <dbReference type="EMBL" id="KAK6345080.1"/>
    </source>
</evidence>
<keyword evidence="1" id="KW-1133">Transmembrane helix</keyword>
<name>A0AAN8MR01_9PEZI</name>
<sequence>MEEKHQPNGKRQSWIVVARKELTVPTKCLMFALALVLALALSFSGSLPPPS</sequence>
<keyword evidence="1" id="KW-0812">Transmembrane</keyword>
<comment type="caution">
    <text evidence="2">The sequence shown here is derived from an EMBL/GenBank/DDBJ whole genome shotgun (WGS) entry which is preliminary data.</text>
</comment>
<keyword evidence="3" id="KW-1185">Reference proteome</keyword>
<evidence type="ECO:0000313" key="3">
    <source>
        <dbReference type="Proteomes" id="UP001313282"/>
    </source>
</evidence>
<gene>
    <name evidence="2" type="ORF">TWF718_007014</name>
</gene>
<keyword evidence="1" id="KW-0472">Membrane</keyword>
<reference evidence="2 3" key="1">
    <citation type="submission" date="2019-10" db="EMBL/GenBank/DDBJ databases">
        <authorList>
            <person name="Palmer J.M."/>
        </authorList>
    </citation>
    <scope>NUCLEOTIDE SEQUENCE [LARGE SCALE GENOMIC DNA]</scope>
    <source>
        <strain evidence="2 3">TWF718</strain>
    </source>
</reference>
<dbReference type="AlphaFoldDB" id="A0AAN8MR01"/>
<organism evidence="2 3">
    <name type="scientific">Orbilia javanica</name>
    <dbReference type="NCBI Taxonomy" id="47235"/>
    <lineage>
        <taxon>Eukaryota</taxon>
        <taxon>Fungi</taxon>
        <taxon>Dikarya</taxon>
        <taxon>Ascomycota</taxon>
        <taxon>Pezizomycotina</taxon>
        <taxon>Orbiliomycetes</taxon>
        <taxon>Orbiliales</taxon>
        <taxon>Orbiliaceae</taxon>
        <taxon>Orbilia</taxon>
    </lineage>
</organism>
<dbReference type="EMBL" id="JAVHNR010000004">
    <property type="protein sequence ID" value="KAK6345080.1"/>
    <property type="molecule type" value="Genomic_DNA"/>
</dbReference>
<dbReference type="Proteomes" id="UP001313282">
    <property type="component" value="Unassembled WGS sequence"/>
</dbReference>
<feature type="transmembrane region" description="Helical" evidence="1">
    <location>
        <begin position="28"/>
        <end position="47"/>
    </location>
</feature>
<proteinExistence type="predicted"/>
<protein>
    <submittedName>
        <fullName evidence="2">Uncharacterized protein</fullName>
    </submittedName>
</protein>
<accession>A0AAN8MR01</accession>
<evidence type="ECO:0000256" key="1">
    <source>
        <dbReference type="SAM" id="Phobius"/>
    </source>
</evidence>